<evidence type="ECO:0000256" key="1">
    <source>
        <dbReference type="SAM" id="Phobius"/>
    </source>
</evidence>
<name>A0ABQ9VS33_SAGOE</name>
<dbReference type="Pfam" id="PF12775">
    <property type="entry name" value="AAA_7"/>
    <property type="match status" value="1"/>
</dbReference>
<reference evidence="2 3" key="1">
    <citation type="submission" date="2023-05" db="EMBL/GenBank/DDBJ databases">
        <title>B98-5 Cell Line De Novo Hybrid Assembly: An Optical Mapping Approach.</title>
        <authorList>
            <person name="Kananen K."/>
            <person name="Auerbach J.A."/>
            <person name="Kautto E."/>
            <person name="Blachly J.S."/>
        </authorList>
    </citation>
    <scope>NUCLEOTIDE SEQUENCE [LARGE SCALE GENOMIC DNA]</scope>
    <source>
        <strain evidence="2">B95-8</strain>
        <tissue evidence="2">Cell line</tissue>
    </source>
</reference>
<organism evidence="2 3">
    <name type="scientific">Saguinus oedipus</name>
    <name type="common">Cotton-top tamarin</name>
    <name type="synonym">Oedipomidas oedipus</name>
    <dbReference type="NCBI Taxonomy" id="9490"/>
    <lineage>
        <taxon>Eukaryota</taxon>
        <taxon>Metazoa</taxon>
        <taxon>Chordata</taxon>
        <taxon>Craniata</taxon>
        <taxon>Vertebrata</taxon>
        <taxon>Euteleostomi</taxon>
        <taxon>Mammalia</taxon>
        <taxon>Eutheria</taxon>
        <taxon>Euarchontoglires</taxon>
        <taxon>Primates</taxon>
        <taxon>Haplorrhini</taxon>
        <taxon>Platyrrhini</taxon>
        <taxon>Cebidae</taxon>
        <taxon>Callitrichinae</taxon>
        <taxon>Saguinus</taxon>
    </lineage>
</organism>
<keyword evidence="1" id="KW-1133">Transmembrane helix</keyword>
<dbReference type="InterPro" id="IPR027417">
    <property type="entry name" value="P-loop_NTPase"/>
</dbReference>
<dbReference type="InterPro" id="IPR026983">
    <property type="entry name" value="DHC"/>
</dbReference>
<comment type="caution">
    <text evidence="2">The sequence shown here is derived from an EMBL/GenBank/DDBJ whole genome shotgun (WGS) entry which is preliminary data.</text>
</comment>
<feature type="transmembrane region" description="Helical" evidence="1">
    <location>
        <begin position="129"/>
        <end position="148"/>
    </location>
</feature>
<sequence>MIERLTLSQVFQSPADRVPGSVEDILGSEVGARDGSSRPGRQHERWSALLRYDRHKLTLKDVHNCQYVACMNPTAGSFTIDPRLQRHFCVFAVSFPGQEALTTIYSTILTQHLAFRSVSIATQRISSQLVAAALGTALLALYHAHLMAQSPIQVLSSSQFSGSCELTMVVMVMLMVIMLVVVMVMILMVVVVVVVVVVMVMVMILMVVMVVVVVMVIMVVTVVMVMTVVTMVVVVMMIMMVMVMVVIMMVMVMVVIMMVMVVVVMARILW</sequence>
<proteinExistence type="predicted"/>
<dbReference type="SUPFAM" id="SSF52540">
    <property type="entry name" value="P-loop containing nucleoside triphosphate hydrolases"/>
    <property type="match status" value="1"/>
</dbReference>
<protein>
    <submittedName>
        <fullName evidence="2">Uncharacterized protein</fullName>
    </submittedName>
</protein>
<keyword evidence="3" id="KW-1185">Reference proteome</keyword>
<keyword evidence="1" id="KW-0812">Transmembrane</keyword>
<gene>
    <name evidence="2" type="ORF">P7K49_011931</name>
</gene>
<accession>A0ABQ9VS33</accession>
<evidence type="ECO:0000313" key="2">
    <source>
        <dbReference type="EMBL" id="KAK2112184.1"/>
    </source>
</evidence>
<dbReference type="EMBL" id="JASSZA010000005">
    <property type="protein sequence ID" value="KAK2112184.1"/>
    <property type="molecule type" value="Genomic_DNA"/>
</dbReference>
<dbReference type="Proteomes" id="UP001266305">
    <property type="component" value="Unassembled WGS sequence"/>
</dbReference>
<keyword evidence="1" id="KW-0472">Membrane</keyword>
<feature type="transmembrane region" description="Helical" evidence="1">
    <location>
        <begin position="168"/>
        <end position="197"/>
    </location>
</feature>
<dbReference type="Gene3D" id="3.40.50.300">
    <property type="entry name" value="P-loop containing nucleotide triphosphate hydrolases"/>
    <property type="match status" value="1"/>
</dbReference>
<dbReference type="PANTHER" id="PTHR10676">
    <property type="entry name" value="DYNEIN HEAVY CHAIN FAMILY PROTEIN"/>
    <property type="match status" value="1"/>
</dbReference>
<evidence type="ECO:0000313" key="3">
    <source>
        <dbReference type="Proteomes" id="UP001266305"/>
    </source>
</evidence>
<feature type="transmembrane region" description="Helical" evidence="1">
    <location>
        <begin position="232"/>
        <end position="265"/>
    </location>
</feature>
<dbReference type="PANTHER" id="PTHR10676:SF284">
    <property type="entry name" value="DYNEIN AXONEMAL HEAVY CHAIN 17"/>
    <property type="match status" value="1"/>
</dbReference>